<proteinExistence type="predicted"/>
<sequence length="1000" mass="110497">MSERILLLPATNDLRGRLLDQLGDICLEQWEASQIVHYLHQSIYLYRDAIRDDPGNATYLGDLGWVLRNRFEQLGDLNDLNESISKLKDAVHQIPDAHPDKPVSLNKLGVALQSRFERLGGLTDLKEGISKLEDAVHLIPDGHPNKPIGLSNLGTFLRLRFEYLGDLRDLNESISMLEDAVDLTQDGHPDKHDRLTNLGTSLQTRFERLGDLSDLNESISKLEDAVHLVPNGYPTKTSSLNNLGISLQTRFQRLGDIGDLNEAISKLEDAVHLTPDGRPDKPGQLVNLGISLRTRFERLGDLSDLNESITRLKDAVHLTPDDHPHKPISLSHLGNSLRDRFGLHGDLSDANEGISKLKDAIHLTPDGSPDKPRILNNLGTFLRYRFEQLGDLSDINDSISKLKDGVHLTPDGHPDKAGWLSNLGGSLIRRLEQIGDLNDLQQTIFCFKASACSITGPPHVRLYSAKLWAVCAEKNHHQSLLEAYQVALHLLPEVAWLGLSINDRHYQIMQIGSLVRDAAAAAILSGQPEKAVEWLEQGRGIIWGQFLNLRTPVDALKEKWPELANELISLSAEIEAATSGKSDAPFIISEAQPNLSSIAQQAHKTVQKRAVLLEKIRQLEGFQQFLLPKTFSQLLTAAQKGPVVFLNVSTTSCDGLILREGPDNKATHVPFPELTSGIVKKLTQSFQNMMSNVQHGKIDRLYGRREGRTTDLEGEFLQILSDLWLRLAKPVLHALGITVNNLPHIWWCPTGPLTSLPIHAAGLYGENVPFGSKLSDFVISSYTPSLAALMQPMSQSQQEFQLLAVAQASAMGQSYLPGTTDEINQIQECARDKVAVCPLMDQKATVARVEEGMMKSTWVHFACHGLQDRRTPTESALLLAGSSRLTLERIIRLSLPHANFAFLSACQTATGDKELQDESVHLAAGMLLAGYRGVIATMWSIMDNDAPQVAADVYKHLFKTSPPDSTQAAEALHLAIRNLQEGSEGGKSLFRWVPFIHVGI</sequence>
<organism evidence="2 3">
    <name type="scientific">Mycena pura</name>
    <dbReference type="NCBI Taxonomy" id="153505"/>
    <lineage>
        <taxon>Eukaryota</taxon>
        <taxon>Fungi</taxon>
        <taxon>Dikarya</taxon>
        <taxon>Basidiomycota</taxon>
        <taxon>Agaricomycotina</taxon>
        <taxon>Agaricomycetes</taxon>
        <taxon>Agaricomycetidae</taxon>
        <taxon>Agaricales</taxon>
        <taxon>Marasmiineae</taxon>
        <taxon>Mycenaceae</taxon>
        <taxon>Mycena</taxon>
    </lineage>
</organism>
<evidence type="ECO:0000313" key="3">
    <source>
        <dbReference type="Proteomes" id="UP001219525"/>
    </source>
</evidence>
<evidence type="ECO:0000313" key="2">
    <source>
        <dbReference type="EMBL" id="KAJ7199761.1"/>
    </source>
</evidence>
<dbReference type="SUPFAM" id="SSF48452">
    <property type="entry name" value="TPR-like"/>
    <property type="match status" value="2"/>
</dbReference>
<name>A0AAD6Y533_9AGAR</name>
<protein>
    <submittedName>
        <fullName evidence="2">CHAT domain-containing protein</fullName>
    </submittedName>
</protein>
<accession>A0AAD6Y533</accession>
<comment type="caution">
    <text evidence="2">The sequence shown here is derived from an EMBL/GenBank/DDBJ whole genome shotgun (WGS) entry which is preliminary data.</text>
</comment>
<dbReference type="Gene3D" id="1.25.40.10">
    <property type="entry name" value="Tetratricopeptide repeat domain"/>
    <property type="match status" value="2"/>
</dbReference>
<reference evidence="2" key="1">
    <citation type="submission" date="2023-03" db="EMBL/GenBank/DDBJ databases">
        <title>Massive genome expansion in bonnet fungi (Mycena s.s.) driven by repeated elements and novel gene families across ecological guilds.</title>
        <authorList>
            <consortium name="Lawrence Berkeley National Laboratory"/>
            <person name="Harder C.B."/>
            <person name="Miyauchi S."/>
            <person name="Viragh M."/>
            <person name="Kuo A."/>
            <person name="Thoen E."/>
            <person name="Andreopoulos B."/>
            <person name="Lu D."/>
            <person name="Skrede I."/>
            <person name="Drula E."/>
            <person name="Henrissat B."/>
            <person name="Morin E."/>
            <person name="Kohler A."/>
            <person name="Barry K."/>
            <person name="LaButti K."/>
            <person name="Morin E."/>
            <person name="Salamov A."/>
            <person name="Lipzen A."/>
            <person name="Mereny Z."/>
            <person name="Hegedus B."/>
            <person name="Baldrian P."/>
            <person name="Stursova M."/>
            <person name="Weitz H."/>
            <person name="Taylor A."/>
            <person name="Grigoriev I.V."/>
            <person name="Nagy L.G."/>
            <person name="Martin F."/>
            <person name="Kauserud H."/>
        </authorList>
    </citation>
    <scope>NUCLEOTIDE SEQUENCE</scope>
    <source>
        <strain evidence="2">9144</strain>
    </source>
</reference>
<dbReference type="Proteomes" id="UP001219525">
    <property type="component" value="Unassembled WGS sequence"/>
</dbReference>
<dbReference type="EMBL" id="JARJCW010000066">
    <property type="protein sequence ID" value="KAJ7199761.1"/>
    <property type="molecule type" value="Genomic_DNA"/>
</dbReference>
<dbReference type="Pfam" id="PF12770">
    <property type="entry name" value="CHAT"/>
    <property type="match status" value="1"/>
</dbReference>
<dbReference type="InterPro" id="IPR011990">
    <property type="entry name" value="TPR-like_helical_dom_sf"/>
</dbReference>
<keyword evidence="3" id="KW-1185">Reference proteome</keyword>
<dbReference type="PANTHER" id="PTHR19959">
    <property type="entry name" value="KINESIN LIGHT CHAIN"/>
    <property type="match status" value="1"/>
</dbReference>
<dbReference type="PANTHER" id="PTHR19959:SF119">
    <property type="entry name" value="FUNGAL LIPASE-LIKE DOMAIN-CONTAINING PROTEIN"/>
    <property type="match status" value="1"/>
</dbReference>
<dbReference type="AlphaFoldDB" id="A0AAD6Y533"/>
<feature type="domain" description="CHAT" evidence="1">
    <location>
        <begin position="720"/>
        <end position="999"/>
    </location>
</feature>
<evidence type="ECO:0000259" key="1">
    <source>
        <dbReference type="Pfam" id="PF12770"/>
    </source>
</evidence>
<gene>
    <name evidence="2" type="ORF">GGX14DRAFT_372837</name>
</gene>
<dbReference type="InterPro" id="IPR024983">
    <property type="entry name" value="CHAT_dom"/>
</dbReference>